<feature type="non-terminal residue" evidence="1">
    <location>
        <position position="1"/>
    </location>
</feature>
<feature type="non-terminal residue" evidence="1">
    <location>
        <position position="53"/>
    </location>
</feature>
<name>B5G5Y7_STRPU</name>
<protein>
    <submittedName>
        <fullName evidence="1">Heat shock protein</fullName>
    </submittedName>
</protein>
<evidence type="ECO:0000313" key="1">
    <source>
        <dbReference type="EMBL" id="ABI53143.1"/>
    </source>
</evidence>
<keyword evidence="1" id="KW-0346">Stress response</keyword>
<accession>B5G5Y7</accession>
<sequence length="53" mass="5633">SDMDPSEATDLIGQFGVVSTPHSWLLSVLSSHLNITMMSSTSGNLTRLNSPSI</sequence>
<reference evidence="1" key="1">
    <citation type="journal article" date="2009" name="Mol. Ecol.">
        <title>Multiple gene genealogies reveal asymmetrical hybridization and introgression among strongylocentrotid sea urchins.</title>
        <authorList>
            <person name="Addison J.A."/>
            <person name="Pogson G.H."/>
        </authorList>
    </citation>
    <scope>NUCLEOTIDE SEQUENCE</scope>
</reference>
<dbReference type="EMBL" id="DQ917071">
    <property type="protein sequence ID" value="ABI53143.1"/>
    <property type="molecule type" value="Genomic_DNA"/>
</dbReference>
<proteinExistence type="predicted"/>
<organism evidence="1">
    <name type="scientific">Strongylocentrotus purpuratus</name>
    <name type="common">Purple sea urchin</name>
    <dbReference type="NCBI Taxonomy" id="7668"/>
    <lineage>
        <taxon>Eukaryota</taxon>
        <taxon>Metazoa</taxon>
        <taxon>Echinodermata</taxon>
        <taxon>Eleutherozoa</taxon>
        <taxon>Echinozoa</taxon>
        <taxon>Echinoidea</taxon>
        <taxon>Euechinoidea</taxon>
        <taxon>Echinacea</taxon>
        <taxon>Camarodonta</taxon>
        <taxon>Echinidea</taxon>
        <taxon>Strongylocentrotidae</taxon>
        <taxon>Strongylocentrotus</taxon>
    </lineage>
</organism>
<dbReference type="AlphaFoldDB" id="B5G5Y7"/>
<gene>
    <name evidence="1" type="primary">gp96</name>
</gene>